<keyword evidence="1" id="KW-0732">Signal</keyword>
<proteinExistence type="predicted"/>
<organism evidence="2 3">
    <name type="scientific">Streptomyces albiaxialis</name>
    <dbReference type="NCBI Taxonomy" id="329523"/>
    <lineage>
        <taxon>Bacteria</taxon>
        <taxon>Bacillati</taxon>
        <taxon>Actinomycetota</taxon>
        <taxon>Actinomycetes</taxon>
        <taxon>Kitasatosporales</taxon>
        <taxon>Streptomycetaceae</taxon>
        <taxon>Streptomyces</taxon>
    </lineage>
</organism>
<evidence type="ECO:0008006" key="4">
    <source>
        <dbReference type="Google" id="ProtNLM"/>
    </source>
</evidence>
<feature type="chain" id="PRO_5046411813" description="Lipoprotein" evidence="1">
    <location>
        <begin position="26"/>
        <end position="178"/>
    </location>
</feature>
<evidence type="ECO:0000256" key="1">
    <source>
        <dbReference type="SAM" id="SignalP"/>
    </source>
</evidence>
<feature type="signal peptide" evidence="1">
    <location>
        <begin position="1"/>
        <end position="25"/>
    </location>
</feature>
<comment type="caution">
    <text evidence="2">The sequence shown here is derived from an EMBL/GenBank/DDBJ whole genome shotgun (WGS) entry which is preliminary data.</text>
</comment>
<dbReference type="Proteomes" id="UP001500016">
    <property type="component" value="Unassembled WGS sequence"/>
</dbReference>
<protein>
    <recommendedName>
        <fullName evidence="4">Lipoprotein</fullName>
    </recommendedName>
</protein>
<gene>
    <name evidence="2" type="ORF">GCM10009801_73830</name>
</gene>
<name>A0ABN2WYM9_9ACTN</name>
<dbReference type="EMBL" id="BAAAPE010000025">
    <property type="protein sequence ID" value="GAA2100961.1"/>
    <property type="molecule type" value="Genomic_DNA"/>
</dbReference>
<dbReference type="RefSeq" id="WP_344534683.1">
    <property type="nucleotide sequence ID" value="NZ_BAAAPE010000025.1"/>
</dbReference>
<sequence length="178" mass="18816">MRLRSIAPLLAAVTCLGLTAGTASAVSGSDTGTRVAKAAKGACEAKHVKRYPGTALPPYWRWGEADFSVTVCPSQDASAWALAARAETNRVGAANGHLVGSPKLRALKTDEDARTKSALYGGSLVLKVCTPYVEWPCYSTSRITSYFTVTLTKATGAVQVRPEFHTPLPLGTALYETP</sequence>
<keyword evidence="3" id="KW-1185">Reference proteome</keyword>
<evidence type="ECO:0000313" key="3">
    <source>
        <dbReference type="Proteomes" id="UP001500016"/>
    </source>
</evidence>
<evidence type="ECO:0000313" key="2">
    <source>
        <dbReference type="EMBL" id="GAA2100961.1"/>
    </source>
</evidence>
<accession>A0ABN2WYM9</accession>
<reference evidence="2 3" key="1">
    <citation type="journal article" date="2019" name="Int. J. Syst. Evol. Microbiol.">
        <title>The Global Catalogue of Microorganisms (GCM) 10K type strain sequencing project: providing services to taxonomists for standard genome sequencing and annotation.</title>
        <authorList>
            <consortium name="The Broad Institute Genomics Platform"/>
            <consortium name="The Broad Institute Genome Sequencing Center for Infectious Disease"/>
            <person name="Wu L."/>
            <person name="Ma J."/>
        </authorList>
    </citation>
    <scope>NUCLEOTIDE SEQUENCE [LARGE SCALE GENOMIC DNA]</scope>
    <source>
        <strain evidence="2 3">JCM 15478</strain>
    </source>
</reference>